<comment type="caution">
    <text evidence="1">The sequence shown here is derived from an EMBL/GenBank/DDBJ whole genome shotgun (WGS) entry which is preliminary data.</text>
</comment>
<protein>
    <submittedName>
        <fullName evidence="1">Uncharacterized protein</fullName>
    </submittedName>
</protein>
<dbReference type="EMBL" id="SNRW01034835">
    <property type="protein sequence ID" value="KAA6355297.1"/>
    <property type="molecule type" value="Genomic_DNA"/>
</dbReference>
<reference evidence="1 2" key="1">
    <citation type="submission" date="2019-03" db="EMBL/GenBank/DDBJ databases">
        <title>Single cell metagenomics reveals metabolic interactions within the superorganism composed of flagellate Streblomastix strix and complex community of Bacteroidetes bacteria on its surface.</title>
        <authorList>
            <person name="Treitli S.C."/>
            <person name="Kolisko M."/>
            <person name="Husnik F."/>
            <person name="Keeling P."/>
            <person name="Hampl V."/>
        </authorList>
    </citation>
    <scope>NUCLEOTIDE SEQUENCE [LARGE SCALE GENOMIC DNA]</scope>
    <source>
        <strain evidence="1">ST1C</strain>
    </source>
</reference>
<evidence type="ECO:0000313" key="1">
    <source>
        <dbReference type="EMBL" id="KAA6355297.1"/>
    </source>
</evidence>
<gene>
    <name evidence="1" type="ORF">EZS28_049176</name>
</gene>
<evidence type="ECO:0000313" key="2">
    <source>
        <dbReference type="Proteomes" id="UP000324800"/>
    </source>
</evidence>
<name>A0A5J4TAM5_9EUKA</name>
<feature type="non-terminal residue" evidence="1">
    <location>
        <position position="320"/>
    </location>
</feature>
<accession>A0A5J4TAM5</accession>
<proteinExistence type="predicted"/>
<dbReference type="AlphaFoldDB" id="A0A5J4TAM5"/>
<sequence length="320" mass="35951">MQILEGITGAPLQETDFYATNMSNTQVLEVIQRAARAPQLLQHTEIPAADKQLLPPLQTIDALAPGFQLQALEFWELGILTIQHILEGNFTEALIDTVSELVLALKQAERANMARIRFFSGIKTNLFDGNNNSVMCHANLAAMQRQIENQQLTSGQSIANVQGNLIRADAFLNLMPAQRHAMLTSAQITNNRLQVINTKSEQQTQQSQISQTPMKGPFQAQFQQNLQTQQHPLFLNRGLFNTAAQLYLNKQYSILPDPSLNRQQQIAPIRTIIQNLHQQRSDSEGIQTQRQNTITRNSHTVMEINMESEGRDINPPPLEA</sequence>
<organism evidence="1 2">
    <name type="scientific">Streblomastix strix</name>
    <dbReference type="NCBI Taxonomy" id="222440"/>
    <lineage>
        <taxon>Eukaryota</taxon>
        <taxon>Metamonada</taxon>
        <taxon>Preaxostyla</taxon>
        <taxon>Oxymonadida</taxon>
        <taxon>Streblomastigidae</taxon>
        <taxon>Streblomastix</taxon>
    </lineage>
</organism>
<dbReference type="Proteomes" id="UP000324800">
    <property type="component" value="Unassembled WGS sequence"/>
</dbReference>